<sequence length="289" mass="31668">MNTFKVSIIEKEAVTFKDVAVAFTEEELGLLDSTQRQLYQDVMLENFRNLLSVGHQPFKRDISHIEREARLWMMKTATQIERNLGENNQNELRTVQDRGSHEELSCCQIWQQIINDLTRCQDLMISSSKFHKQGIVNGQILMTEWKYVSFGESVGATQKDTSSLESHNFHYCRSAILGINSHKLRVFGNISASGGGAVAIFSVGHSGKCSLGSELLGALPLLDGRAGGFWEVVRGLPVVHGGAFAVGREGCCPPSPQGGVFDPRGSSKPGTAQVWAGSQRGPGPHPRGE</sequence>
<reference evidence="3 4" key="1">
    <citation type="journal article" date="2020" name="Mol. Biol. Evol.">
        <title>Interspecific Gene Flow and the Evolution of Specialization in Black and White Rhinoceros.</title>
        <authorList>
            <person name="Moodley Y."/>
            <person name="Westbury M.V."/>
            <person name="Russo I.M."/>
            <person name="Gopalakrishnan S."/>
            <person name="Rakotoarivelo A."/>
            <person name="Olsen R.A."/>
            <person name="Prost S."/>
            <person name="Tunstall T."/>
            <person name="Ryder O.A."/>
            <person name="Dalen L."/>
            <person name="Bruford M.W."/>
        </authorList>
    </citation>
    <scope>NUCLEOTIDE SEQUENCE [LARGE SCALE GENOMIC DNA]</scope>
    <source>
        <strain evidence="3">SBR-YM</strain>
        <tissue evidence="3">Skin</tissue>
    </source>
</reference>
<dbReference type="AlphaFoldDB" id="A0A7J7F0S0"/>
<dbReference type="InterPro" id="IPR050169">
    <property type="entry name" value="Krueppel_C2H2_ZnF"/>
</dbReference>
<evidence type="ECO:0000313" key="3">
    <source>
        <dbReference type="EMBL" id="KAF5921306.1"/>
    </source>
</evidence>
<dbReference type="Pfam" id="PF01352">
    <property type="entry name" value="KRAB"/>
    <property type="match status" value="1"/>
</dbReference>
<dbReference type="PROSITE" id="PS50805">
    <property type="entry name" value="KRAB"/>
    <property type="match status" value="1"/>
</dbReference>
<protein>
    <recommendedName>
        <fullName evidence="2">KRAB domain-containing protein</fullName>
    </recommendedName>
</protein>
<evidence type="ECO:0000313" key="4">
    <source>
        <dbReference type="Proteomes" id="UP000551758"/>
    </source>
</evidence>
<dbReference type="InterPro" id="IPR036051">
    <property type="entry name" value="KRAB_dom_sf"/>
</dbReference>
<dbReference type="PANTHER" id="PTHR23232:SF156">
    <property type="entry name" value="KRAB DOMAIN-CONTAINING PROTEIN"/>
    <property type="match status" value="1"/>
</dbReference>
<dbReference type="SUPFAM" id="SSF109640">
    <property type="entry name" value="KRAB domain (Kruppel-associated box)"/>
    <property type="match status" value="1"/>
</dbReference>
<accession>A0A7J7F0S0</accession>
<dbReference type="Gene3D" id="6.10.140.140">
    <property type="match status" value="1"/>
</dbReference>
<dbReference type="CDD" id="cd07765">
    <property type="entry name" value="KRAB_A-box"/>
    <property type="match status" value="1"/>
</dbReference>
<dbReference type="EMBL" id="JACDTQ010001714">
    <property type="protein sequence ID" value="KAF5921306.1"/>
    <property type="molecule type" value="Genomic_DNA"/>
</dbReference>
<evidence type="ECO:0000256" key="1">
    <source>
        <dbReference type="SAM" id="MobiDB-lite"/>
    </source>
</evidence>
<gene>
    <name evidence="3" type="ORF">HPG69_009203</name>
</gene>
<dbReference type="Proteomes" id="UP000551758">
    <property type="component" value="Unassembled WGS sequence"/>
</dbReference>
<proteinExistence type="predicted"/>
<dbReference type="PANTHER" id="PTHR23232">
    <property type="entry name" value="KRAB DOMAIN C2H2 ZINC FINGER"/>
    <property type="match status" value="1"/>
</dbReference>
<feature type="domain" description="KRAB" evidence="2">
    <location>
        <begin position="14"/>
        <end position="84"/>
    </location>
</feature>
<dbReference type="GO" id="GO:0006355">
    <property type="term" value="P:regulation of DNA-templated transcription"/>
    <property type="evidence" value="ECO:0007669"/>
    <property type="project" value="InterPro"/>
</dbReference>
<feature type="region of interest" description="Disordered" evidence="1">
    <location>
        <begin position="255"/>
        <end position="289"/>
    </location>
</feature>
<dbReference type="InterPro" id="IPR001909">
    <property type="entry name" value="KRAB"/>
</dbReference>
<evidence type="ECO:0000259" key="2">
    <source>
        <dbReference type="PROSITE" id="PS50805"/>
    </source>
</evidence>
<organism evidence="3 4">
    <name type="scientific">Diceros bicornis minor</name>
    <name type="common">South-central black rhinoceros</name>
    <dbReference type="NCBI Taxonomy" id="77932"/>
    <lineage>
        <taxon>Eukaryota</taxon>
        <taxon>Metazoa</taxon>
        <taxon>Chordata</taxon>
        <taxon>Craniata</taxon>
        <taxon>Vertebrata</taxon>
        <taxon>Euteleostomi</taxon>
        <taxon>Mammalia</taxon>
        <taxon>Eutheria</taxon>
        <taxon>Laurasiatheria</taxon>
        <taxon>Perissodactyla</taxon>
        <taxon>Rhinocerotidae</taxon>
        <taxon>Diceros</taxon>
    </lineage>
</organism>
<dbReference type="SMART" id="SM00349">
    <property type="entry name" value="KRAB"/>
    <property type="match status" value="1"/>
</dbReference>
<name>A0A7J7F0S0_DICBM</name>
<comment type="caution">
    <text evidence="3">The sequence shown here is derived from an EMBL/GenBank/DDBJ whole genome shotgun (WGS) entry which is preliminary data.</text>
</comment>
<keyword evidence="4" id="KW-1185">Reference proteome</keyword>